<organism evidence="1 2">
    <name type="scientific">Campylobacter ureolyticus</name>
    <dbReference type="NCBI Taxonomy" id="827"/>
    <lineage>
        <taxon>Bacteria</taxon>
        <taxon>Pseudomonadati</taxon>
        <taxon>Campylobacterota</taxon>
        <taxon>Epsilonproteobacteria</taxon>
        <taxon>Campylobacterales</taxon>
        <taxon>Campylobacteraceae</taxon>
        <taxon>Campylobacter</taxon>
    </lineage>
</organism>
<reference evidence="1" key="1">
    <citation type="submission" date="2022-12" db="EMBL/GenBank/DDBJ databases">
        <title>Species Delineation and Comparative Genomics within the Campylobacter ureolyticus Complex.</title>
        <authorList>
            <person name="Maki J."/>
            <person name="Howard M."/>
            <person name="Connelly S."/>
            <person name="Hardy D.J."/>
            <person name="Cameron A."/>
        </authorList>
    </citation>
    <scope>NUCLEOTIDE SEQUENCE</scope>
    <source>
        <strain evidence="1">URMC_787</strain>
    </source>
</reference>
<dbReference type="AlphaFoldDB" id="A0A9Q4KPY8"/>
<gene>
    <name evidence="1" type="ORF">O6B32_09060</name>
</gene>
<protein>
    <recommendedName>
        <fullName evidence="3">Lipoprotein</fullName>
    </recommendedName>
</protein>
<comment type="caution">
    <text evidence="1">The sequence shown here is derived from an EMBL/GenBank/DDBJ whole genome shotgun (WGS) entry which is preliminary data.</text>
</comment>
<evidence type="ECO:0000313" key="2">
    <source>
        <dbReference type="Proteomes" id="UP001075225"/>
    </source>
</evidence>
<dbReference type="RefSeq" id="WP_269485181.1">
    <property type="nucleotide sequence ID" value="NZ_JAPXGO010000011.1"/>
</dbReference>
<dbReference type="Proteomes" id="UP001075225">
    <property type="component" value="Unassembled WGS sequence"/>
</dbReference>
<sequence>MKKIKSLLIGIIALTTLTGCAEFLVDFTAKILIPLGSELIAAPFQKPKGTLKCKNGAPDIETKYIEDYAKFALNLTNNLNSKIELSHKLAKEEFDKGSKFVTLSNNPNYDTYIISLERKTPFKEKIDRIGLYTKEEGLKVKPAIYNEANKTIVHKVLAKREIYFKDDEKVIEKERESLGFTYCADRYYYEFFAVGGYKVNFTVSDIDNPSYDFINILVDKKFCDAYLEEIKYCK</sequence>
<accession>A0A9Q4KPY8</accession>
<name>A0A9Q4KPY8_9BACT</name>
<evidence type="ECO:0008006" key="3">
    <source>
        <dbReference type="Google" id="ProtNLM"/>
    </source>
</evidence>
<dbReference type="PROSITE" id="PS51257">
    <property type="entry name" value="PROKAR_LIPOPROTEIN"/>
    <property type="match status" value="1"/>
</dbReference>
<dbReference type="EMBL" id="JAPXGO010000011">
    <property type="protein sequence ID" value="MCZ6160624.1"/>
    <property type="molecule type" value="Genomic_DNA"/>
</dbReference>
<evidence type="ECO:0000313" key="1">
    <source>
        <dbReference type="EMBL" id="MCZ6160624.1"/>
    </source>
</evidence>
<proteinExistence type="predicted"/>